<sequence>MASARQCTQLIKPLGIALTLLVLGSVPAGENEKKKKKKNGGVFG</sequence>
<keyword evidence="1" id="KW-0732">Signal</keyword>
<keyword evidence="3" id="KW-1185">Reference proteome</keyword>
<gene>
    <name evidence="2" type="ORF">EYF80_066836</name>
</gene>
<protein>
    <submittedName>
        <fullName evidence="2">Uncharacterized protein</fullName>
    </submittedName>
</protein>
<accession>A0A4Z2E2S5</accession>
<proteinExistence type="predicted"/>
<name>A0A4Z2E2S5_9TELE</name>
<feature type="chain" id="PRO_5021378486" evidence="1">
    <location>
        <begin position="29"/>
        <end position="44"/>
    </location>
</feature>
<evidence type="ECO:0000313" key="2">
    <source>
        <dbReference type="EMBL" id="TNN23047.1"/>
    </source>
</evidence>
<dbReference type="Proteomes" id="UP000314294">
    <property type="component" value="Unassembled WGS sequence"/>
</dbReference>
<reference evidence="2 3" key="1">
    <citation type="submission" date="2019-03" db="EMBL/GenBank/DDBJ databases">
        <title>First draft genome of Liparis tanakae, snailfish: a comprehensive survey of snailfish specific genes.</title>
        <authorList>
            <person name="Kim W."/>
            <person name="Song I."/>
            <person name="Jeong J.-H."/>
            <person name="Kim D."/>
            <person name="Kim S."/>
            <person name="Ryu S."/>
            <person name="Song J.Y."/>
            <person name="Lee S.K."/>
        </authorList>
    </citation>
    <scope>NUCLEOTIDE SEQUENCE [LARGE SCALE GENOMIC DNA]</scope>
    <source>
        <tissue evidence="2">Muscle</tissue>
    </source>
</reference>
<evidence type="ECO:0000256" key="1">
    <source>
        <dbReference type="SAM" id="SignalP"/>
    </source>
</evidence>
<feature type="signal peptide" evidence="1">
    <location>
        <begin position="1"/>
        <end position="28"/>
    </location>
</feature>
<dbReference type="EMBL" id="SRLO01020012">
    <property type="protein sequence ID" value="TNN23047.1"/>
    <property type="molecule type" value="Genomic_DNA"/>
</dbReference>
<organism evidence="2 3">
    <name type="scientific">Liparis tanakae</name>
    <name type="common">Tanaka's snailfish</name>
    <dbReference type="NCBI Taxonomy" id="230148"/>
    <lineage>
        <taxon>Eukaryota</taxon>
        <taxon>Metazoa</taxon>
        <taxon>Chordata</taxon>
        <taxon>Craniata</taxon>
        <taxon>Vertebrata</taxon>
        <taxon>Euteleostomi</taxon>
        <taxon>Actinopterygii</taxon>
        <taxon>Neopterygii</taxon>
        <taxon>Teleostei</taxon>
        <taxon>Neoteleostei</taxon>
        <taxon>Acanthomorphata</taxon>
        <taxon>Eupercaria</taxon>
        <taxon>Perciformes</taxon>
        <taxon>Cottioidei</taxon>
        <taxon>Cottales</taxon>
        <taxon>Liparidae</taxon>
        <taxon>Liparis</taxon>
    </lineage>
</organism>
<evidence type="ECO:0000313" key="3">
    <source>
        <dbReference type="Proteomes" id="UP000314294"/>
    </source>
</evidence>
<comment type="caution">
    <text evidence="2">The sequence shown here is derived from an EMBL/GenBank/DDBJ whole genome shotgun (WGS) entry which is preliminary data.</text>
</comment>
<dbReference type="AlphaFoldDB" id="A0A4Z2E2S5"/>